<sequence>MKCTKDWGIEQKIFTISVDNASNNDVAVRIAKETFSRNRKLPLGGK</sequence>
<comment type="caution">
    <text evidence="1">The sequence shown here is derived from an EMBL/GenBank/DDBJ whole genome shotgun (WGS) entry which is preliminary data.</text>
</comment>
<evidence type="ECO:0000313" key="1">
    <source>
        <dbReference type="EMBL" id="CAH9076367.1"/>
    </source>
</evidence>
<dbReference type="OrthoDB" id="1305095at2759"/>
<evidence type="ECO:0000313" key="2">
    <source>
        <dbReference type="Proteomes" id="UP001152484"/>
    </source>
</evidence>
<proteinExistence type="predicted"/>
<gene>
    <name evidence="1" type="ORF">CEURO_LOCUS5806</name>
</gene>
<keyword evidence="2" id="KW-1185">Reference proteome</keyword>
<dbReference type="Proteomes" id="UP001152484">
    <property type="component" value="Unassembled WGS sequence"/>
</dbReference>
<organism evidence="1 2">
    <name type="scientific">Cuscuta europaea</name>
    <name type="common">European dodder</name>
    <dbReference type="NCBI Taxonomy" id="41803"/>
    <lineage>
        <taxon>Eukaryota</taxon>
        <taxon>Viridiplantae</taxon>
        <taxon>Streptophyta</taxon>
        <taxon>Embryophyta</taxon>
        <taxon>Tracheophyta</taxon>
        <taxon>Spermatophyta</taxon>
        <taxon>Magnoliopsida</taxon>
        <taxon>eudicotyledons</taxon>
        <taxon>Gunneridae</taxon>
        <taxon>Pentapetalae</taxon>
        <taxon>asterids</taxon>
        <taxon>lamiids</taxon>
        <taxon>Solanales</taxon>
        <taxon>Convolvulaceae</taxon>
        <taxon>Cuscuteae</taxon>
        <taxon>Cuscuta</taxon>
        <taxon>Cuscuta subgen. Cuscuta</taxon>
    </lineage>
</organism>
<protein>
    <submittedName>
        <fullName evidence="1">Uncharacterized protein</fullName>
    </submittedName>
</protein>
<name>A0A9P0YUI4_CUSEU</name>
<dbReference type="EMBL" id="CAMAPE010000010">
    <property type="protein sequence ID" value="CAH9076367.1"/>
    <property type="molecule type" value="Genomic_DNA"/>
</dbReference>
<reference evidence="1" key="1">
    <citation type="submission" date="2022-07" db="EMBL/GenBank/DDBJ databases">
        <authorList>
            <person name="Macas J."/>
            <person name="Novak P."/>
            <person name="Neumann P."/>
        </authorList>
    </citation>
    <scope>NUCLEOTIDE SEQUENCE</scope>
</reference>
<dbReference type="AlphaFoldDB" id="A0A9P0YUI4"/>
<accession>A0A9P0YUI4</accession>